<feature type="transmembrane region" description="Helical" evidence="8">
    <location>
        <begin position="103"/>
        <end position="124"/>
    </location>
</feature>
<feature type="transmembrane region" description="Helical" evidence="8">
    <location>
        <begin position="180"/>
        <end position="202"/>
    </location>
</feature>
<feature type="transmembrane region" description="Helical" evidence="8">
    <location>
        <begin position="21"/>
        <end position="40"/>
    </location>
</feature>
<evidence type="ECO:0000256" key="8">
    <source>
        <dbReference type="SAM" id="Phobius"/>
    </source>
</evidence>
<evidence type="ECO:0000313" key="10">
    <source>
        <dbReference type="Proteomes" id="UP001212326"/>
    </source>
</evidence>
<feature type="transmembrane region" description="Helical" evidence="8">
    <location>
        <begin position="389"/>
        <end position="405"/>
    </location>
</feature>
<evidence type="ECO:0000256" key="4">
    <source>
        <dbReference type="ARBA" id="ARBA00022692"/>
    </source>
</evidence>
<protein>
    <submittedName>
        <fullName evidence="9">Glycosyltransferase 87 family protein</fullName>
    </submittedName>
</protein>
<keyword evidence="4 8" id="KW-0812">Transmembrane</keyword>
<proteinExistence type="inferred from homology"/>
<accession>A0ABY7P5M9</accession>
<evidence type="ECO:0000256" key="6">
    <source>
        <dbReference type="ARBA" id="ARBA00023136"/>
    </source>
</evidence>
<feature type="transmembrane region" description="Helical" evidence="8">
    <location>
        <begin position="77"/>
        <end position="96"/>
    </location>
</feature>
<dbReference type="InterPro" id="IPR018584">
    <property type="entry name" value="GT87"/>
</dbReference>
<comment type="similarity">
    <text evidence="7">Belongs to the glycosyltransferase 87 family.</text>
</comment>
<evidence type="ECO:0000256" key="2">
    <source>
        <dbReference type="ARBA" id="ARBA00022475"/>
    </source>
</evidence>
<keyword evidence="2" id="KW-1003">Cell membrane</keyword>
<reference evidence="9 10" key="1">
    <citation type="submission" date="2022-12" db="EMBL/GenBank/DDBJ databases">
        <authorList>
            <person name="Mo P."/>
        </authorList>
    </citation>
    <scope>NUCLEOTIDE SEQUENCE [LARGE SCALE GENOMIC DNA]</scope>
    <source>
        <strain evidence="9 10">HUAS 2-6</strain>
    </source>
</reference>
<feature type="transmembrane region" description="Helical" evidence="8">
    <location>
        <begin position="272"/>
        <end position="293"/>
    </location>
</feature>
<feature type="transmembrane region" description="Helical" evidence="8">
    <location>
        <begin position="144"/>
        <end position="168"/>
    </location>
</feature>
<feature type="transmembrane region" description="Helical" evidence="8">
    <location>
        <begin position="208"/>
        <end position="227"/>
    </location>
</feature>
<dbReference type="Proteomes" id="UP001212326">
    <property type="component" value="Chromosome"/>
</dbReference>
<dbReference type="EMBL" id="CP115300">
    <property type="protein sequence ID" value="WBO65692.1"/>
    <property type="molecule type" value="Genomic_DNA"/>
</dbReference>
<evidence type="ECO:0000256" key="1">
    <source>
        <dbReference type="ARBA" id="ARBA00004651"/>
    </source>
</evidence>
<evidence type="ECO:0000256" key="5">
    <source>
        <dbReference type="ARBA" id="ARBA00022989"/>
    </source>
</evidence>
<comment type="subcellular location">
    <subcellularLocation>
        <location evidence="1">Cell membrane</location>
        <topology evidence="1">Multi-pass membrane protein</topology>
    </subcellularLocation>
</comment>
<dbReference type="RefSeq" id="WP_270083234.1">
    <property type="nucleotide sequence ID" value="NZ_CP115300.1"/>
</dbReference>
<organism evidence="9 10">
    <name type="scientific">Streptomyces camelliae</name>
    <dbReference type="NCBI Taxonomy" id="3004093"/>
    <lineage>
        <taxon>Bacteria</taxon>
        <taxon>Bacillati</taxon>
        <taxon>Actinomycetota</taxon>
        <taxon>Actinomycetes</taxon>
        <taxon>Kitasatosporales</taxon>
        <taxon>Streptomycetaceae</taxon>
        <taxon>Streptomyces</taxon>
    </lineage>
</organism>
<evidence type="ECO:0000256" key="7">
    <source>
        <dbReference type="ARBA" id="ARBA00024033"/>
    </source>
</evidence>
<gene>
    <name evidence="9" type="ORF">O1G22_24180</name>
</gene>
<feature type="transmembrane region" description="Helical" evidence="8">
    <location>
        <begin position="299"/>
        <end position="329"/>
    </location>
</feature>
<feature type="transmembrane region" description="Helical" evidence="8">
    <location>
        <begin position="341"/>
        <end position="359"/>
    </location>
</feature>
<dbReference type="Pfam" id="PF09594">
    <property type="entry name" value="GT87"/>
    <property type="match status" value="1"/>
</dbReference>
<evidence type="ECO:0000313" key="9">
    <source>
        <dbReference type="EMBL" id="WBO65692.1"/>
    </source>
</evidence>
<keyword evidence="10" id="KW-1185">Reference proteome</keyword>
<name>A0ABY7P5M9_9ACTN</name>
<sequence length="429" mass="47490">MKSRRPCNAAAELERVFPDRIRVSVFGIAIFTLAIIGHMWTVWAKDVWWLIDTEVYRAGAERVTASLPLYDHSVYDGLQFTYSPFAALCFVPLTLFSMDSLRFLVTCVNLAAPLVVVWMAWGFLGYRPNHGRLAMTFLVGGFALWLEPVRTTVVLGQVNLLLLILIMMDCAPRGSHRARGVGVGIAAAIKLTPCIFVVYFVVTRRFKAALVSVLTILATIMIGFFVIPGDSAKYWGGLFLDSSRIGAVTNVGNQSIAGLLSRQMHVLNPPTLLWMALSGLTVVIALTFAALAHRCGEELLAISIVGISSCLASPLSWSHHWVWVILLLVIGVHHVQGHRRWAALSVAAFVMLFFSWIVGKSKLPDRTPPMGIIQRTSQAEWSMLVCNNLYVWIAVIVYAATFWYLSRIAAKDFQPDPPVGDRNGECLAQ</sequence>
<keyword evidence="5 8" id="KW-1133">Transmembrane helix</keyword>
<keyword evidence="6 8" id="KW-0472">Membrane</keyword>
<keyword evidence="3" id="KW-0808">Transferase</keyword>
<evidence type="ECO:0000256" key="3">
    <source>
        <dbReference type="ARBA" id="ARBA00022679"/>
    </source>
</evidence>